<dbReference type="SUPFAM" id="SSF52540">
    <property type="entry name" value="P-loop containing nucleoside triphosphate hydrolases"/>
    <property type="match status" value="2"/>
</dbReference>
<reference evidence="4 5" key="1">
    <citation type="submission" date="2019-11" db="EMBL/GenBank/DDBJ databases">
        <title>Spirosoma endbachense sp. nov., isolated from a natural salt meadow.</title>
        <authorList>
            <person name="Rojas J."/>
            <person name="Ambika Manirajan B."/>
            <person name="Ratering S."/>
            <person name="Suarez C."/>
            <person name="Geissler-Plaum R."/>
            <person name="Schnell S."/>
        </authorList>
    </citation>
    <scope>NUCLEOTIDE SEQUENCE [LARGE SCALE GENOMIC DNA]</scope>
    <source>
        <strain evidence="4 5">I-24</strain>
    </source>
</reference>
<dbReference type="PROSITE" id="PS00211">
    <property type="entry name" value="ABC_TRANSPORTER_1"/>
    <property type="match status" value="1"/>
</dbReference>
<dbReference type="InterPro" id="IPR003593">
    <property type="entry name" value="AAA+_ATPase"/>
</dbReference>
<dbReference type="InterPro" id="IPR027417">
    <property type="entry name" value="P-loop_NTPase"/>
</dbReference>
<dbReference type="Proteomes" id="UP000464577">
    <property type="component" value="Chromosome"/>
</dbReference>
<dbReference type="AlphaFoldDB" id="A0A6P1W590"/>
<dbReference type="InterPro" id="IPR017871">
    <property type="entry name" value="ABC_transporter-like_CS"/>
</dbReference>
<keyword evidence="2 4" id="KW-0067">ATP-binding</keyword>
<keyword evidence="5" id="KW-1185">Reference proteome</keyword>
<dbReference type="RefSeq" id="WP_162390906.1">
    <property type="nucleotide sequence ID" value="NZ_CP045997.1"/>
</dbReference>
<dbReference type="KEGG" id="senf:GJR95_38265"/>
<evidence type="ECO:0000256" key="2">
    <source>
        <dbReference type="ARBA" id="ARBA00022840"/>
    </source>
</evidence>
<dbReference type="GO" id="GO:0005524">
    <property type="term" value="F:ATP binding"/>
    <property type="evidence" value="ECO:0007669"/>
    <property type="project" value="UniProtKB-KW"/>
</dbReference>
<dbReference type="SMART" id="SM00382">
    <property type="entry name" value="AAA"/>
    <property type="match status" value="2"/>
</dbReference>
<dbReference type="PANTHER" id="PTHR43514:SF4">
    <property type="entry name" value="ABC TRANSPORTER I FAMILY MEMBER 10"/>
    <property type="match status" value="1"/>
</dbReference>
<name>A0A6P1W590_9BACT</name>
<feature type="domain" description="ABC transporter" evidence="3">
    <location>
        <begin position="254"/>
        <end position="464"/>
    </location>
</feature>
<feature type="domain" description="ABC transporter" evidence="3">
    <location>
        <begin position="8"/>
        <end position="239"/>
    </location>
</feature>
<keyword evidence="1" id="KW-0547">Nucleotide-binding</keyword>
<proteinExistence type="predicted"/>
<organism evidence="4 5">
    <name type="scientific">Spirosoma endbachense</name>
    <dbReference type="NCBI Taxonomy" id="2666025"/>
    <lineage>
        <taxon>Bacteria</taxon>
        <taxon>Pseudomonadati</taxon>
        <taxon>Bacteroidota</taxon>
        <taxon>Cytophagia</taxon>
        <taxon>Cytophagales</taxon>
        <taxon>Cytophagaceae</taxon>
        <taxon>Spirosoma</taxon>
    </lineage>
</organism>
<accession>A0A6P1W590</accession>
<evidence type="ECO:0000259" key="3">
    <source>
        <dbReference type="PROSITE" id="PS50893"/>
    </source>
</evidence>
<dbReference type="InterPro" id="IPR003439">
    <property type="entry name" value="ABC_transporter-like_ATP-bd"/>
</dbReference>
<dbReference type="PROSITE" id="PS50893">
    <property type="entry name" value="ABC_TRANSPORTER_2"/>
    <property type="match status" value="2"/>
</dbReference>
<gene>
    <name evidence="4" type="ORF">GJR95_38265</name>
</gene>
<evidence type="ECO:0000313" key="4">
    <source>
        <dbReference type="EMBL" id="QHW00514.1"/>
    </source>
</evidence>
<dbReference type="Gene3D" id="3.40.50.300">
    <property type="entry name" value="P-loop containing nucleotide triphosphate hydrolases"/>
    <property type="match status" value="2"/>
</dbReference>
<evidence type="ECO:0000313" key="5">
    <source>
        <dbReference type="Proteomes" id="UP000464577"/>
    </source>
</evidence>
<dbReference type="Pfam" id="PF00005">
    <property type="entry name" value="ABC_tran"/>
    <property type="match status" value="2"/>
</dbReference>
<sequence length="465" mass="51485">MSTQTDLIALKNFSVSRSGKVILSELTVTIRSGECWAITGPTGSGKTTLLQALAGQLPVVPGTLIRRQFAAFVSFKEESQQFSYSGHFYQQRYHATMSDSHGGKPALTLRDYLRFSGSVEDTALVQRLGLEPLLDSAFIKLSNGQTRKARIGRALLQHTELLLLDNPFVGLDAAFRQDLSHWLGDLIHHGLTLVVAAEPDQLPPFITHVLALEKGRMVEAGPKQNSVWTGVIPTNPSFPTLETPAKPADFSEAFRLTDVSVRYGDRVILDSINWAVKVNERWALMGRNGAGKSVLLSLLYGDHPQAYANDVRVFEHRRGKGESIWDVKRRIGFVSPELHLYFPQHLTVAQVAFTGLTDTLTVPARVPANAETDLHSLLSYFGIVQLIDRAFGTLSVGEQRLALLVRALLKNAPVLILDEPFQAMDAHRIQLARQLLDSLPNKTILFVTHDRGELPDSVDQIFELT</sequence>
<evidence type="ECO:0000256" key="1">
    <source>
        <dbReference type="ARBA" id="ARBA00022741"/>
    </source>
</evidence>
<protein>
    <submittedName>
        <fullName evidence="4">ATP-binding cassette domain-containing protein</fullName>
    </submittedName>
</protein>
<dbReference type="EMBL" id="CP045997">
    <property type="protein sequence ID" value="QHW00514.1"/>
    <property type="molecule type" value="Genomic_DNA"/>
</dbReference>
<dbReference type="PANTHER" id="PTHR43514">
    <property type="entry name" value="ABC TRANSPORTER I FAMILY MEMBER 10"/>
    <property type="match status" value="1"/>
</dbReference>
<dbReference type="GO" id="GO:0016887">
    <property type="term" value="F:ATP hydrolysis activity"/>
    <property type="evidence" value="ECO:0007669"/>
    <property type="project" value="InterPro"/>
</dbReference>
<dbReference type="InterPro" id="IPR050334">
    <property type="entry name" value="Molybdenum_import_ModC"/>
</dbReference>